<dbReference type="Gene3D" id="3.60.70.12">
    <property type="entry name" value="L-amino peptidase D-ALA esterase/amidase"/>
    <property type="match status" value="1"/>
</dbReference>
<dbReference type="CDD" id="cd02152">
    <property type="entry name" value="OAT"/>
    <property type="match status" value="1"/>
</dbReference>
<dbReference type="NCBIfam" id="TIGR00120">
    <property type="entry name" value="ArgJ"/>
    <property type="match status" value="1"/>
</dbReference>
<evidence type="ECO:0000256" key="2">
    <source>
        <dbReference type="ARBA" id="ARBA00011475"/>
    </source>
</evidence>
<reference evidence="8" key="1">
    <citation type="submission" date="2016-07" db="EMBL/GenBank/DDBJ databases">
        <authorList>
            <person name="Florea S."/>
            <person name="Webb J.S."/>
            <person name="Jaromczyk J."/>
            <person name="Schardl C.L."/>
        </authorList>
    </citation>
    <scope>NUCLEOTIDE SEQUENCE [LARGE SCALE GENOMIC DNA]</scope>
    <source>
        <strain evidence="8">MIT 01-6242</strain>
    </source>
</reference>
<accession>A0A1B1U4V4</accession>
<dbReference type="RefSeq" id="WP_066339378.1">
    <property type="nucleotide sequence ID" value="NZ_CP016503.1"/>
</dbReference>
<keyword evidence="5 6" id="KW-0012">Acyltransferase</keyword>
<feature type="chain" id="PRO_5023488206" description="Arginine biosynthesis bifunctional protein ArgJ beta chain" evidence="6">
    <location>
        <begin position="195"/>
        <end position="403"/>
    </location>
</feature>
<evidence type="ECO:0000256" key="3">
    <source>
        <dbReference type="ARBA" id="ARBA00022679"/>
    </source>
</evidence>
<evidence type="ECO:0000313" key="8">
    <source>
        <dbReference type="Proteomes" id="UP000092884"/>
    </source>
</evidence>
<organism evidence="7 8">
    <name type="scientific">Helicobacter enhydrae</name>
    <dbReference type="NCBI Taxonomy" id="222136"/>
    <lineage>
        <taxon>Bacteria</taxon>
        <taxon>Pseudomonadati</taxon>
        <taxon>Campylobacterota</taxon>
        <taxon>Epsilonproteobacteria</taxon>
        <taxon>Campylobacterales</taxon>
        <taxon>Helicobacteraceae</taxon>
        <taxon>Helicobacter</taxon>
    </lineage>
</organism>
<dbReference type="InterPro" id="IPR016117">
    <property type="entry name" value="ArgJ-like_dom_sf"/>
</dbReference>
<feature type="binding site" evidence="6">
    <location>
        <position position="398"/>
    </location>
    <ligand>
        <name>substrate</name>
    </ligand>
</feature>
<dbReference type="InterPro" id="IPR042195">
    <property type="entry name" value="ArgJ_beta_C"/>
</dbReference>
<keyword evidence="6" id="KW-0511">Multifunctional enzyme</keyword>
<evidence type="ECO:0000256" key="4">
    <source>
        <dbReference type="ARBA" id="ARBA00022813"/>
    </source>
</evidence>
<feature type="binding site" evidence="6">
    <location>
        <position position="157"/>
    </location>
    <ligand>
        <name>substrate</name>
    </ligand>
</feature>
<comment type="pathway">
    <text evidence="6">Amino-acid biosynthesis; L-arginine biosynthesis; N(2)-acetyl-L-ornithine from L-glutamate: step 1/4.</text>
</comment>
<keyword evidence="6" id="KW-0055">Arginine biosynthesis</keyword>
<evidence type="ECO:0000256" key="6">
    <source>
        <dbReference type="HAMAP-Rule" id="MF_01106"/>
    </source>
</evidence>
<dbReference type="PANTHER" id="PTHR23100:SF0">
    <property type="entry name" value="ARGININE BIOSYNTHESIS BIFUNCTIONAL PROTEIN ARGJ, MITOCHONDRIAL"/>
    <property type="match status" value="1"/>
</dbReference>
<dbReference type="GO" id="GO:0005737">
    <property type="term" value="C:cytoplasm"/>
    <property type="evidence" value="ECO:0007669"/>
    <property type="project" value="UniProtKB-SubCell"/>
</dbReference>
<dbReference type="PANTHER" id="PTHR23100">
    <property type="entry name" value="ARGININE BIOSYNTHESIS BIFUNCTIONAL PROTEIN ARGJ"/>
    <property type="match status" value="1"/>
</dbReference>
<gene>
    <name evidence="6" type="primary">argJ</name>
    <name evidence="7" type="ORF">BBW65_02750</name>
</gene>
<comment type="function">
    <text evidence="6">Catalyzes two activities which are involved in the cyclic version of arginine biosynthesis: the synthesis of N-acetylglutamate from glutamate and acetyl-CoA as the acetyl donor, and of ornithine by transacetylation between N(2)-acetylornithine and glutamate.</text>
</comment>
<comment type="pathway">
    <text evidence="6">Amino-acid biosynthesis; L-arginine biosynthesis; L-ornithine and N-acetyl-L-glutamate from L-glutamate and N(2)-acetyl-L-ornithine (cyclic): step 1/1.</text>
</comment>
<dbReference type="OrthoDB" id="9804242at2"/>
<feature type="binding site" evidence="6">
    <location>
        <position position="195"/>
    </location>
    <ligand>
        <name>substrate</name>
    </ligand>
</feature>
<dbReference type="AlphaFoldDB" id="A0A1B1U4V4"/>
<dbReference type="KEGG" id="het:BBW65_02750"/>
<comment type="subcellular location">
    <subcellularLocation>
        <location evidence="6">Cytoplasm</location>
    </subcellularLocation>
</comment>
<comment type="similarity">
    <text evidence="1 6">Belongs to the ArgJ family.</text>
</comment>
<comment type="catalytic activity">
    <reaction evidence="6">
        <text>N(2)-acetyl-L-ornithine + L-glutamate = N-acetyl-L-glutamate + L-ornithine</text>
        <dbReference type="Rhea" id="RHEA:15349"/>
        <dbReference type="ChEBI" id="CHEBI:29985"/>
        <dbReference type="ChEBI" id="CHEBI:44337"/>
        <dbReference type="ChEBI" id="CHEBI:46911"/>
        <dbReference type="ChEBI" id="CHEBI:57805"/>
        <dbReference type="EC" id="2.3.1.35"/>
    </reaction>
</comment>
<feature type="active site" description="Nucleophile" evidence="6">
    <location>
        <position position="195"/>
    </location>
</feature>
<feature type="site" description="Involved in the stabilization of negative charge on the oxyanion by the formation of the oxyanion hole" evidence="6">
    <location>
        <position position="120"/>
    </location>
</feature>
<feature type="chain" id="PRO_5023488207" description="Arginine biosynthesis bifunctional protein ArgJ alpha chain" evidence="6">
    <location>
        <begin position="1"/>
        <end position="194"/>
    </location>
</feature>
<dbReference type="Proteomes" id="UP000092884">
    <property type="component" value="Chromosome"/>
</dbReference>
<dbReference type="EC" id="2.3.1.1" evidence="6"/>
<feature type="site" description="Involved in the stabilization of negative charge on the oxyanion by the formation of the oxyanion hole" evidence="6">
    <location>
        <position position="119"/>
    </location>
</feature>
<dbReference type="UniPathway" id="UPA00068">
    <property type="reaction ID" value="UER00106"/>
</dbReference>
<feature type="binding site" evidence="6">
    <location>
        <position position="184"/>
    </location>
    <ligand>
        <name>substrate</name>
    </ligand>
</feature>
<feature type="binding site" evidence="6">
    <location>
        <position position="403"/>
    </location>
    <ligand>
        <name>substrate</name>
    </ligand>
</feature>
<dbReference type="Gene3D" id="3.10.20.340">
    <property type="entry name" value="ArgJ beta chain, C-terminal domain"/>
    <property type="match status" value="1"/>
</dbReference>
<proteinExistence type="inferred from homology"/>
<evidence type="ECO:0000256" key="1">
    <source>
        <dbReference type="ARBA" id="ARBA00006774"/>
    </source>
</evidence>
<keyword evidence="4 6" id="KW-0068">Autocatalytic cleavage</keyword>
<keyword evidence="6" id="KW-0963">Cytoplasm</keyword>
<protein>
    <recommendedName>
        <fullName evidence="6">Arginine biosynthesis bifunctional protein ArgJ</fullName>
    </recommendedName>
    <domain>
        <recommendedName>
            <fullName evidence="6">Glutamate N-acetyltransferase</fullName>
            <ecNumber evidence="6">2.3.1.35</ecNumber>
        </recommendedName>
        <alternativeName>
            <fullName evidence="6">Ornithine acetyltransferase</fullName>
            <shortName evidence="6">OATase</shortName>
        </alternativeName>
        <alternativeName>
            <fullName evidence="6">Ornithine transacetylase</fullName>
        </alternativeName>
    </domain>
    <domain>
        <recommendedName>
            <fullName evidence="6">Amino-acid acetyltransferase</fullName>
            <ecNumber evidence="6">2.3.1.1</ecNumber>
        </recommendedName>
        <alternativeName>
            <fullName evidence="6">N-acetylglutamate synthase</fullName>
            <shortName evidence="6">AGSase</shortName>
        </alternativeName>
    </domain>
    <component>
        <recommendedName>
            <fullName evidence="6">Arginine biosynthesis bifunctional protein ArgJ alpha chain</fullName>
        </recommendedName>
    </component>
    <component>
        <recommendedName>
            <fullName evidence="6">Arginine biosynthesis bifunctional protein ArgJ beta chain</fullName>
        </recommendedName>
    </component>
</protein>
<name>A0A1B1U4V4_9HELI</name>
<dbReference type="HAMAP" id="MF_01106">
    <property type="entry name" value="ArgJ"/>
    <property type="match status" value="1"/>
</dbReference>
<evidence type="ECO:0000256" key="5">
    <source>
        <dbReference type="ARBA" id="ARBA00023315"/>
    </source>
</evidence>
<feature type="binding site" evidence="6">
    <location>
        <position position="274"/>
    </location>
    <ligand>
        <name>substrate</name>
    </ligand>
</feature>
<dbReference type="InterPro" id="IPR002813">
    <property type="entry name" value="Arg_biosynth_ArgJ"/>
</dbReference>
<dbReference type="GO" id="GO:0006592">
    <property type="term" value="P:ornithine biosynthetic process"/>
    <property type="evidence" value="ECO:0007669"/>
    <property type="project" value="TreeGrafter"/>
</dbReference>
<dbReference type="EMBL" id="CP016503">
    <property type="protein sequence ID" value="ANV97786.1"/>
    <property type="molecule type" value="Genomic_DNA"/>
</dbReference>
<dbReference type="GO" id="GO:0004358">
    <property type="term" value="F:L-glutamate N-acetyltransferase activity, acting on acetyl-L-ornithine as donor"/>
    <property type="evidence" value="ECO:0007669"/>
    <property type="project" value="UniProtKB-UniRule"/>
</dbReference>
<dbReference type="NCBIfam" id="NF003802">
    <property type="entry name" value="PRK05388.1"/>
    <property type="match status" value="1"/>
</dbReference>
<dbReference type="GO" id="GO:0006526">
    <property type="term" value="P:L-arginine biosynthetic process"/>
    <property type="evidence" value="ECO:0007669"/>
    <property type="project" value="UniProtKB-UniRule"/>
</dbReference>
<evidence type="ECO:0000313" key="7">
    <source>
        <dbReference type="EMBL" id="ANV97786.1"/>
    </source>
</evidence>
<keyword evidence="6" id="KW-0028">Amino-acid biosynthesis</keyword>
<comment type="catalytic activity">
    <reaction evidence="6">
        <text>L-glutamate + acetyl-CoA = N-acetyl-L-glutamate + CoA + H(+)</text>
        <dbReference type="Rhea" id="RHEA:24292"/>
        <dbReference type="ChEBI" id="CHEBI:15378"/>
        <dbReference type="ChEBI" id="CHEBI:29985"/>
        <dbReference type="ChEBI" id="CHEBI:44337"/>
        <dbReference type="ChEBI" id="CHEBI:57287"/>
        <dbReference type="ChEBI" id="CHEBI:57288"/>
        <dbReference type="EC" id="2.3.1.1"/>
    </reaction>
</comment>
<dbReference type="STRING" id="222136.BBW65_02750"/>
<dbReference type="SUPFAM" id="SSF56266">
    <property type="entry name" value="DmpA/ArgJ-like"/>
    <property type="match status" value="1"/>
</dbReference>
<keyword evidence="3 6" id="KW-0808">Transferase</keyword>
<dbReference type="GO" id="GO:0004042">
    <property type="term" value="F:L-glutamate N-acetyltransferase activity"/>
    <property type="evidence" value="ECO:0007669"/>
    <property type="project" value="UniProtKB-UniRule"/>
</dbReference>
<keyword evidence="8" id="KW-1185">Reference proteome</keyword>
<sequence length="403" mass="43763">MDTLTYDIFPIEGGVCAPCGFYADGVSAGFKPDEKLDVAFIYMDTPCEPYAVFTTNRFQAAPIRHYLQEVSGKESNFVLINTKNANAMTGKAGIEDIHLVLEALKQQFPQIQNPISSSTGVIGVRLDTQKLINSFEKFTLSNHSTQSATRASEAIRTTDSFAKQIALRVELENGESFHIGAMAKGAGMIEPSMATMLCFITTDAQIPQTDLKELTDKNLHTTFNAISVDGDTSTNDSLFVFANGKSGAYHKQAFDNALAIIMKKLATDIVKDGEGAQKLVAFRIKGAKNQQDAICASKALANSLLVKTALFGSDPNWGRIASTIGASGVQAYEERLKILIEDICVFDCGTILFDPATEEKASKIMQKDSFHITCDLGVGDASFTAYACDLGHQYVKINSDYRS</sequence>
<comment type="subunit">
    <text evidence="2 6">Heterotetramer of two alpha and two beta chains.</text>
</comment>
<dbReference type="EC" id="2.3.1.35" evidence="6"/>
<dbReference type="Pfam" id="PF01960">
    <property type="entry name" value="ArgJ"/>
    <property type="match status" value="1"/>
</dbReference>
<feature type="site" description="Cleavage; by autolysis" evidence="6">
    <location>
        <begin position="194"/>
        <end position="195"/>
    </location>
</feature>